<dbReference type="EMBL" id="UYRU01074842">
    <property type="protein sequence ID" value="VDN25120.1"/>
    <property type="molecule type" value="Genomic_DNA"/>
</dbReference>
<name>A0A3P7MFL1_DIBLA</name>
<sequence>MGDFAVGMFFVPDKDKLEGVMQNFEHYASLCECKVLFWRLADVNNAHIGPVAASAEPLVVQQVWTASPNKTAVYTGTNMSPDDTGLISID</sequence>
<evidence type="ECO:0000259" key="1">
    <source>
        <dbReference type="Pfam" id="PF00310"/>
    </source>
</evidence>
<feature type="domain" description="Glutamine amidotransferase type-2" evidence="1">
    <location>
        <begin position="2"/>
        <end position="68"/>
    </location>
</feature>
<dbReference type="Gene3D" id="3.60.20.10">
    <property type="entry name" value="Glutamine Phosphoribosylpyrophosphate, subunit 1, domain 1"/>
    <property type="match status" value="1"/>
</dbReference>
<evidence type="ECO:0000313" key="3">
    <source>
        <dbReference type="Proteomes" id="UP000281553"/>
    </source>
</evidence>
<accession>A0A3P7MFL1</accession>
<dbReference type="InterPro" id="IPR017932">
    <property type="entry name" value="GATase_2_dom"/>
</dbReference>
<dbReference type="Pfam" id="PF00310">
    <property type="entry name" value="GATase_2"/>
    <property type="match status" value="1"/>
</dbReference>
<proteinExistence type="predicted"/>
<evidence type="ECO:0000313" key="2">
    <source>
        <dbReference type="EMBL" id="VDN25120.1"/>
    </source>
</evidence>
<dbReference type="InterPro" id="IPR029055">
    <property type="entry name" value="Ntn_hydrolases_N"/>
</dbReference>
<dbReference type="SUPFAM" id="SSF56235">
    <property type="entry name" value="N-terminal nucleophile aminohydrolases (Ntn hydrolases)"/>
    <property type="match status" value="1"/>
</dbReference>
<gene>
    <name evidence="2" type="ORF">DILT_LOCUS14567</name>
</gene>
<dbReference type="AlphaFoldDB" id="A0A3P7MFL1"/>
<dbReference type="Proteomes" id="UP000281553">
    <property type="component" value="Unassembled WGS sequence"/>
</dbReference>
<organism evidence="2 3">
    <name type="scientific">Dibothriocephalus latus</name>
    <name type="common">Fish tapeworm</name>
    <name type="synonym">Diphyllobothrium latum</name>
    <dbReference type="NCBI Taxonomy" id="60516"/>
    <lineage>
        <taxon>Eukaryota</taxon>
        <taxon>Metazoa</taxon>
        <taxon>Spiralia</taxon>
        <taxon>Lophotrochozoa</taxon>
        <taxon>Platyhelminthes</taxon>
        <taxon>Cestoda</taxon>
        <taxon>Eucestoda</taxon>
        <taxon>Diphyllobothriidea</taxon>
        <taxon>Diphyllobothriidae</taxon>
        <taxon>Dibothriocephalus</taxon>
    </lineage>
</organism>
<keyword evidence="3" id="KW-1185">Reference proteome</keyword>
<protein>
    <recommendedName>
        <fullName evidence="1">Glutamine amidotransferase type-2 domain-containing protein</fullName>
    </recommendedName>
</protein>
<reference evidence="2 3" key="1">
    <citation type="submission" date="2018-11" db="EMBL/GenBank/DDBJ databases">
        <authorList>
            <consortium name="Pathogen Informatics"/>
        </authorList>
    </citation>
    <scope>NUCLEOTIDE SEQUENCE [LARGE SCALE GENOMIC DNA]</scope>
</reference>